<dbReference type="SUPFAM" id="SSF52540">
    <property type="entry name" value="P-loop containing nucleoside triphosphate hydrolases"/>
    <property type="match status" value="1"/>
</dbReference>
<protein>
    <submittedName>
        <fullName evidence="3">SNF2 N-terminal domain-containing protein</fullName>
    </submittedName>
</protein>
<dbReference type="PANTHER" id="PTHR36498">
    <property type="entry name" value="TATA-BINDING PROTEIN-ASSOCIATED FACTOR 172"/>
    <property type="match status" value="1"/>
</dbReference>
<evidence type="ECO:0000313" key="2">
    <source>
        <dbReference type="Proteomes" id="UP000887578"/>
    </source>
</evidence>
<dbReference type="AlphaFoldDB" id="A0A914PWS5"/>
<dbReference type="GO" id="GO:0016887">
    <property type="term" value="F:ATP hydrolysis activity"/>
    <property type="evidence" value="ECO:0007669"/>
    <property type="project" value="InterPro"/>
</dbReference>
<accession>A0A914PWS5</accession>
<dbReference type="InterPro" id="IPR038718">
    <property type="entry name" value="SNF2-like_sf"/>
</dbReference>
<proteinExistence type="predicted"/>
<dbReference type="Gene3D" id="3.40.50.300">
    <property type="entry name" value="P-loop containing nucleotide triphosphate hydrolases"/>
    <property type="match status" value="1"/>
</dbReference>
<dbReference type="PANTHER" id="PTHR36498:SF1">
    <property type="entry name" value="TATA-BINDING PROTEIN-ASSOCIATED FACTOR 172"/>
    <property type="match status" value="1"/>
</dbReference>
<evidence type="ECO:0000313" key="3">
    <source>
        <dbReference type="WBParaSite" id="PDA_v2.g23246.t1"/>
    </source>
</evidence>
<name>A0A914PWS5_9BILA</name>
<reference evidence="3" key="1">
    <citation type="submission" date="2022-11" db="UniProtKB">
        <authorList>
            <consortium name="WormBaseParasite"/>
        </authorList>
    </citation>
    <scope>IDENTIFICATION</scope>
</reference>
<dbReference type="InterPro" id="IPR027417">
    <property type="entry name" value="P-loop_NTPase"/>
</dbReference>
<dbReference type="Pfam" id="PF00176">
    <property type="entry name" value="SNF2-rel_dom"/>
    <property type="match status" value="1"/>
</dbReference>
<feature type="domain" description="SNF2 N-terminal" evidence="1">
    <location>
        <begin position="1"/>
        <end position="120"/>
    </location>
</feature>
<dbReference type="WBParaSite" id="PDA_v2.g23246.t1">
    <property type="protein sequence ID" value="PDA_v2.g23246.t1"/>
    <property type="gene ID" value="PDA_v2.g23246"/>
</dbReference>
<dbReference type="InterPro" id="IPR000330">
    <property type="entry name" value="SNF2_N"/>
</dbReference>
<dbReference type="GO" id="GO:0017025">
    <property type="term" value="F:TBP-class protein binding"/>
    <property type="evidence" value="ECO:0007669"/>
    <property type="project" value="InterPro"/>
</dbReference>
<dbReference type="Proteomes" id="UP000887578">
    <property type="component" value="Unplaced"/>
</dbReference>
<evidence type="ECO:0000259" key="1">
    <source>
        <dbReference type="Pfam" id="PF00176"/>
    </source>
</evidence>
<dbReference type="GO" id="GO:0003677">
    <property type="term" value="F:DNA binding"/>
    <property type="evidence" value="ECO:0007669"/>
    <property type="project" value="InterPro"/>
</dbReference>
<organism evidence="2 3">
    <name type="scientific">Panagrolaimus davidi</name>
    <dbReference type="NCBI Taxonomy" id="227884"/>
    <lineage>
        <taxon>Eukaryota</taxon>
        <taxon>Metazoa</taxon>
        <taxon>Ecdysozoa</taxon>
        <taxon>Nematoda</taxon>
        <taxon>Chromadorea</taxon>
        <taxon>Rhabditida</taxon>
        <taxon>Tylenchina</taxon>
        <taxon>Panagrolaimomorpha</taxon>
        <taxon>Panagrolaimoidea</taxon>
        <taxon>Panagrolaimidae</taxon>
        <taxon>Panagrolaimus</taxon>
    </lineage>
</organism>
<sequence length="145" mass="16770">MPGYLSTRASFHQKYIKPMLACRNPKATEIQTREGEEALSLLHRQILPFLLRRLKTDVLNELPEKVVQDCLCQLTDIQKSMYAAIVDKCSLVRDKDKEKDEFSLSALHTLISLRKLVDHPLLIAEVLQKLNLRDNFDVRKKANQL</sequence>
<dbReference type="GO" id="GO:0005524">
    <property type="term" value="F:ATP binding"/>
    <property type="evidence" value="ECO:0007669"/>
    <property type="project" value="InterPro"/>
</dbReference>
<dbReference type="InterPro" id="IPR044972">
    <property type="entry name" value="Mot1"/>
</dbReference>
<dbReference type="Gene3D" id="3.40.50.10810">
    <property type="entry name" value="Tandem AAA-ATPase domain"/>
    <property type="match status" value="1"/>
</dbReference>
<keyword evidence="2" id="KW-1185">Reference proteome</keyword>